<dbReference type="InterPro" id="IPR022476">
    <property type="entry name" value="Spore_YabP/YqfC"/>
</dbReference>
<organism evidence="1 2">
    <name type="scientific">Clostridium acetireducens DSM 10703</name>
    <dbReference type="NCBI Taxonomy" id="1121290"/>
    <lineage>
        <taxon>Bacteria</taxon>
        <taxon>Bacillati</taxon>
        <taxon>Bacillota</taxon>
        <taxon>Clostridia</taxon>
        <taxon>Eubacteriales</taxon>
        <taxon>Clostridiaceae</taxon>
        <taxon>Clostridium</taxon>
    </lineage>
</organism>
<keyword evidence="2" id="KW-1185">Reference proteome</keyword>
<dbReference type="STRING" id="1121290.CLAOCE_03740"/>
<dbReference type="InterPro" id="IPR022477">
    <property type="entry name" value="Spore_YqfC"/>
</dbReference>
<dbReference type="NCBIfam" id="TIGR02856">
    <property type="entry name" value="spore_yqfC"/>
    <property type="match status" value="1"/>
</dbReference>
<dbReference type="Pfam" id="PF07873">
    <property type="entry name" value="YabP"/>
    <property type="match status" value="1"/>
</dbReference>
<protein>
    <submittedName>
        <fullName evidence="1">YabP family protein</fullName>
    </submittedName>
</protein>
<evidence type="ECO:0000313" key="2">
    <source>
        <dbReference type="Proteomes" id="UP000175744"/>
    </source>
</evidence>
<name>A0A1E8F135_9CLOT</name>
<gene>
    <name evidence="1" type="ORF">CLOACE_03740</name>
</gene>
<dbReference type="RefSeq" id="WP_070109345.1">
    <property type="nucleotide sequence ID" value="NZ_LZFO01000004.1"/>
</dbReference>
<sequence>MDEKFYNTKEVAANKLDLPRDVILNLPKITVTGNNEITIENHKGVILFETNEIKINSNVGLVSIYGKNFEILFMGGSTITLSGKFKSLVYEGDD</sequence>
<dbReference type="PATRIC" id="fig|1121290.3.peg.380"/>
<dbReference type="Proteomes" id="UP000175744">
    <property type="component" value="Unassembled WGS sequence"/>
</dbReference>
<dbReference type="EMBL" id="LZFO01000004">
    <property type="protein sequence ID" value="OFI07183.1"/>
    <property type="molecule type" value="Genomic_DNA"/>
</dbReference>
<evidence type="ECO:0000313" key="1">
    <source>
        <dbReference type="EMBL" id="OFI07183.1"/>
    </source>
</evidence>
<reference evidence="1 2" key="1">
    <citation type="submission" date="2016-06" db="EMBL/GenBank/DDBJ databases">
        <title>Genome sequence of Clostridium acetireducens DSM 10703.</title>
        <authorList>
            <person name="Poehlein A."/>
            <person name="Fluechter S."/>
            <person name="Duerre P."/>
            <person name="Daniel R."/>
        </authorList>
    </citation>
    <scope>NUCLEOTIDE SEQUENCE [LARGE SCALE GENOMIC DNA]</scope>
    <source>
        <strain evidence="1 2">DSM 10703</strain>
    </source>
</reference>
<dbReference type="AlphaFoldDB" id="A0A1E8F135"/>
<proteinExistence type="predicted"/>
<comment type="caution">
    <text evidence="1">The sequence shown here is derived from an EMBL/GenBank/DDBJ whole genome shotgun (WGS) entry which is preliminary data.</text>
</comment>
<dbReference type="OrthoDB" id="2989236at2"/>
<accession>A0A1E8F135</accession>